<gene>
    <name evidence="2" type="ORF">LNTAR_24888</name>
</gene>
<keyword evidence="1" id="KW-1133">Transmembrane helix</keyword>
<accession>A6DSY5</accession>
<name>A6DSY5_9BACT</name>
<keyword evidence="3" id="KW-1185">Reference proteome</keyword>
<dbReference type="AlphaFoldDB" id="A6DSY5"/>
<evidence type="ECO:0000256" key="1">
    <source>
        <dbReference type="SAM" id="Phobius"/>
    </source>
</evidence>
<dbReference type="STRING" id="313628.LNTAR_24888"/>
<reference evidence="2 3" key="1">
    <citation type="journal article" date="2010" name="J. Bacteriol.">
        <title>Genome sequence of Lentisphaera araneosa HTCC2155T, the type species of the order Lentisphaerales in the phylum Lentisphaerae.</title>
        <authorList>
            <person name="Thrash J.C."/>
            <person name="Cho J.C."/>
            <person name="Vergin K.L."/>
            <person name="Morris R.M."/>
            <person name="Giovannoni S.J."/>
        </authorList>
    </citation>
    <scope>NUCLEOTIDE SEQUENCE [LARGE SCALE GENOMIC DNA]</scope>
    <source>
        <strain evidence="2 3">HTCC2155</strain>
    </source>
</reference>
<keyword evidence="1" id="KW-0812">Transmembrane</keyword>
<organism evidence="2 3">
    <name type="scientific">Lentisphaera araneosa HTCC2155</name>
    <dbReference type="NCBI Taxonomy" id="313628"/>
    <lineage>
        <taxon>Bacteria</taxon>
        <taxon>Pseudomonadati</taxon>
        <taxon>Lentisphaerota</taxon>
        <taxon>Lentisphaeria</taxon>
        <taxon>Lentisphaerales</taxon>
        <taxon>Lentisphaeraceae</taxon>
        <taxon>Lentisphaera</taxon>
    </lineage>
</organism>
<comment type="caution">
    <text evidence="2">The sequence shown here is derived from an EMBL/GenBank/DDBJ whole genome shotgun (WGS) entry which is preliminary data.</text>
</comment>
<dbReference type="Proteomes" id="UP000004947">
    <property type="component" value="Unassembled WGS sequence"/>
</dbReference>
<dbReference type="EMBL" id="ABCK01000033">
    <property type="protein sequence ID" value="EDM25275.1"/>
    <property type="molecule type" value="Genomic_DNA"/>
</dbReference>
<protein>
    <submittedName>
        <fullName evidence="2">Uncharacterized protein</fullName>
    </submittedName>
</protein>
<dbReference type="RefSeq" id="WP_007280941.1">
    <property type="nucleotide sequence ID" value="NZ_ABCK01000033.1"/>
</dbReference>
<keyword evidence="1" id="KW-0472">Membrane</keyword>
<evidence type="ECO:0000313" key="3">
    <source>
        <dbReference type="Proteomes" id="UP000004947"/>
    </source>
</evidence>
<sequence>MTIPQATREFETEIEPFEVLKEKIISLGLTIKVTAITTKETLENQEKSQSYDGTISYKNIQMHFQHLENAFYHEGVKTSVFVVHDYNSNDLYVDNEITEQLSKIMTIAPIVDLENYTISLKDKLFFIISGILIFLIIGFSLYGLYKFFE</sequence>
<proteinExistence type="predicted"/>
<evidence type="ECO:0000313" key="2">
    <source>
        <dbReference type="EMBL" id="EDM25275.1"/>
    </source>
</evidence>
<feature type="transmembrane region" description="Helical" evidence="1">
    <location>
        <begin position="124"/>
        <end position="145"/>
    </location>
</feature>